<evidence type="ECO:0000256" key="3">
    <source>
        <dbReference type="ARBA" id="ARBA00023242"/>
    </source>
</evidence>
<evidence type="ECO:0000313" key="6">
    <source>
        <dbReference type="Proteomes" id="UP000664859"/>
    </source>
</evidence>
<dbReference type="PANTHER" id="PTHR12465:SF0">
    <property type="entry name" value="MEDIATOR OF RNA POLYMERASE II TRANSCRIPTION SUBUNIT 20"/>
    <property type="match status" value="1"/>
</dbReference>
<dbReference type="AlphaFoldDB" id="A0A835Z8G4"/>
<dbReference type="GO" id="GO:0016592">
    <property type="term" value="C:mediator complex"/>
    <property type="evidence" value="ECO:0007669"/>
    <property type="project" value="InterPro"/>
</dbReference>
<dbReference type="GO" id="GO:0006357">
    <property type="term" value="P:regulation of transcription by RNA polymerase II"/>
    <property type="evidence" value="ECO:0007669"/>
    <property type="project" value="InterPro"/>
</dbReference>
<dbReference type="InterPro" id="IPR013921">
    <property type="entry name" value="Mediator_Med20"/>
</dbReference>
<sequence length="195" mass="20536">MRFGVNTAVAFIGEGARQQDATYPFDRINVVRRSDEPGRVCLVQEMGKRAATLEQVLVGDDALEADMAKKVPYPTRLKAVIEGSAFSLGDFTVRVGTCRKGSTYRGLAMEVEYHPCSSVRDGEAMIEALLPTLDPAGTFRHALSPLPCALEPMAIGNGAGASGCNGGSGATQAARNSRSAVGALQVCALFNTLLV</sequence>
<evidence type="ECO:0000256" key="1">
    <source>
        <dbReference type="ARBA" id="ARBA00004123"/>
    </source>
</evidence>
<comment type="subunit">
    <text evidence="4">Component of the Mediator complex.</text>
</comment>
<protein>
    <recommendedName>
        <fullName evidence="4">Mediator of RNA polymerase II transcription subunit 20</fullName>
    </recommendedName>
    <alternativeName>
        <fullName evidence="4">Mediator complex subunit 20</fullName>
    </alternativeName>
</protein>
<comment type="caution">
    <text evidence="5">The sequence shown here is derived from an EMBL/GenBank/DDBJ whole genome shotgun (WGS) entry which is preliminary data.</text>
</comment>
<proteinExistence type="inferred from homology"/>
<dbReference type="PANTHER" id="PTHR12465">
    <property type="entry name" value="UBIQUITIN SPECIFIC PROTEASE HOMOLOG 49"/>
    <property type="match status" value="1"/>
</dbReference>
<gene>
    <name evidence="4" type="primary">MED20</name>
    <name evidence="5" type="ORF">JKP88DRAFT_160615</name>
</gene>
<accession>A0A835Z8G4</accession>
<comment type="function">
    <text evidence="4">Component of the Mediator complex, a coactivator involved in the regulated transcription of nearly all RNA polymerase II-dependent genes. Mediator functions as a bridge to convey information from gene-specific regulatory proteins to the basal RNA polymerase II transcription machinery. Mediator is recruited to promoters by direct interactions with regulatory proteins and serves as a scaffold for the assembly of a functional preinitiation complex with RNA polymerase II and the general transcription factors.</text>
</comment>
<keyword evidence="4" id="KW-0010">Activator</keyword>
<evidence type="ECO:0000256" key="4">
    <source>
        <dbReference type="RuleBase" id="RU364152"/>
    </source>
</evidence>
<organism evidence="5 6">
    <name type="scientific">Tribonema minus</name>
    <dbReference type="NCBI Taxonomy" id="303371"/>
    <lineage>
        <taxon>Eukaryota</taxon>
        <taxon>Sar</taxon>
        <taxon>Stramenopiles</taxon>
        <taxon>Ochrophyta</taxon>
        <taxon>PX clade</taxon>
        <taxon>Xanthophyceae</taxon>
        <taxon>Tribonematales</taxon>
        <taxon>Tribonemataceae</taxon>
        <taxon>Tribonema</taxon>
    </lineage>
</organism>
<keyword evidence="3 4" id="KW-0539">Nucleus</keyword>
<evidence type="ECO:0000256" key="2">
    <source>
        <dbReference type="ARBA" id="ARBA00010743"/>
    </source>
</evidence>
<evidence type="ECO:0000313" key="5">
    <source>
        <dbReference type="EMBL" id="KAG5189662.1"/>
    </source>
</evidence>
<dbReference type="Pfam" id="PF08612">
    <property type="entry name" value="Med20"/>
    <property type="match status" value="1"/>
</dbReference>
<reference evidence="5" key="1">
    <citation type="submission" date="2021-02" db="EMBL/GenBank/DDBJ databases">
        <title>First Annotated Genome of the Yellow-green Alga Tribonema minus.</title>
        <authorList>
            <person name="Mahan K.M."/>
        </authorList>
    </citation>
    <scope>NUCLEOTIDE SEQUENCE</scope>
    <source>
        <strain evidence="5">UTEX B ZZ1240</strain>
    </source>
</reference>
<keyword evidence="4" id="KW-0804">Transcription</keyword>
<dbReference type="GO" id="GO:0003713">
    <property type="term" value="F:transcription coactivator activity"/>
    <property type="evidence" value="ECO:0007669"/>
    <property type="project" value="TreeGrafter"/>
</dbReference>
<dbReference type="OrthoDB" id="1854899at2759"/>
<dbReference type="EMBL" id="JAFCMP010000046">
    <property type="protein sequence ID" value="KAG5189662.1"/>
    <property type="molecule type" value="Genomic_DNA"/>
</dbReference>
<name>A0A835Z8G4_9STRA</name>
<keyword evidence="4" id="KW-0805">Transcription regulation</keyword>
<comment type="subcellular location">
    <subcellularLocation>
        <location evidence="1 4">Nucleus</location>
    </subcellularLocation>
</comment>
<dbReference type="Proteomes" id="UP000664859">
    <property type="component" value="Unassembled WGS sequence"/>
</dbReference>
<comment type="similarity">
    <text evidence="2 4">Belongs to the Mediator complex subunit 20 family.</text>
</comment>
<keyword evidence="6" id="KW-1185">Reference proteome</keyword>